<organism evidence="5 6">
    <name type="scientific">Gordonia humi</name>
    <dbReference type="NCBI Taxonomy" id="686429"/>
    <lineage>
        <taxon>Bacteria</taxon>
        <taxon>Bacillati</taxon>
        <taxon>Actinomycetota</taxon>
        <taxon>Actinomycetes</taxon>
        <taxon>Mycobacteriales</taxon>
        <taxon>Gordoniaceae</taxon>
        <taxon>Gordonia</taxon>
    </lineage>
</organism>
<feature type="domain" description="HTH gntR-type" evidence="4">
    <location>
        <begin position="3"/>
        <end position="70"/>
    </location>
</feature>
<dbReference type="PRINTS" id="PR00035">
    <property type="entry name" value="HTHGNTR"/>
</dbReference>
<keyword evidence="2 5" id="KW-0238">DNA-binding</keyword>
<dbReference type="AlphaFoldDB" id="A0A840EXZ6"/>
<dbReference type="GO" id="GO:0003700">
    <property type="term" value="F:DNA-binding transcription factor activity"/>
    <property type="evidence" value="ECO:0007669"/>
    <property type="project" value="InterPro"/>
</dbReference>
<dbReference type="SUPFAM" id="SSF48008">
    <property type="entry name" value="GntR ligand-binding domain-like"/>
    <property type="match status" value="1"/>
</dbReference>
<dbReference type="EMBL" id="JACIFP010000001">
    <property type="protein sequence ID" value="MBB4134656.1"/>
    <property type="molecule type" value="Genomic_DNA"/>
</dbReference>
<keyword evidence="6" id="KW-1185">Reference proteome</keyword>
<dbReference type="PANTHER" id="PTHR43537:SF24">
    <property type="entry name" value="GLUCONATE OPERON TRANSCRIPTIONAL REPRESSOR"/>
    <property type="match status" value="1"/>
</dbReference>
<dbReference type="Gene3D" id="1.10.10.10">
    <property type="entry name" value="Winged helix-like DNA-binding domain superfamily/Winged helix DNA-binding domain"/>
    <property type="match status" value="1"/>
</dbReference>
<comment type="caution">
    <text evidence="5">The sequence shown here is derived from an EMBL/GenBank/DDBJ whole genome shotgun (WGS) entry which is preliminary data.</text>
</comment>
<dbReference type="SUPFAM" id="SSF46785">
    <property type="entry name" value="Winged helix' DNA-binding domain"/>
    <property type="match status" value="1"/>
</dbReference>
<accession>A0A840EXZ6</accession>
<dbReference type="SMART" id="SM00895">
    <property type="entry name" value="FCD"/>
    <property type="match status" value="1"/>
</dbReference>
<keyword evidence="1" id="KW-0805">Transcription regulation</keyword>
<evidence type="ECO:0000256" key="1">
    <source>
        <dbReference type="ARBA" id="ARBA00023015"/>
    </source>
</evidence>
<protein>
    <submittedName>
        <fullName evidence="5">DNA-binding GntR family transcriptional regulator</fullName>
    </submittedName>
</protein>
<dbReference type="PANTHER" id="PTHR43537">
    <property type="entry name" value="TRANSCRIPTIONAL REGULATOR, GNTR FAMILY"/>
    <property type="match status" value="1"/>
</dbReference>
<dbReference type="PROSITE" id="PS50949">
    <property type="entry name" value="HTH_GNTR"/>
    <property type="match status" value="1"/>
</dbReference>
<name>A0A840EXZ6_9ACTN</name>
<proteinExistence type="predicted"/>
<evidence type="ECO:0000256" key="3">
    <source>
        <dbReference type="ARBA" id="ARBA00023163"/>
    </source>
</evidence>
<dbReference type="InterPro" id="IPR011711">
    <property type="entry name" value="GntR_C"/>
</dbReference>
<dbReference type="Gene3D" id="1.20.120.530">
    <property type="entry name" value="GntR ligand-binding domain-like"/>
    <property type="match status" value="1"/>
</dbReference>
<reference evidence="5 6" key="1">
    <citation type="submission" date="2020-08" db="EMBL/GenBank/DDBJ databases">
        <title>Sequencing the genomes of 1000 actinobacteria strains.</title>
        <authorList>
            <person name="Klenk H.-P."/>
        </authorList>
    </citation>
    <scope>NUCLEOTIDE SEQUENCE [LARGE SCALE GENOMIC DNA]</scope>
    <source>
        <strain evidence="5 6">DSM 45298</strain>
    </source>
</reference>
<evidence type="ECO:0000256" key="2">
    <source>
        <dbReference type="ARBA" id="ARBA00023125"/>
    </source>
</evidence>
<dbReference type="InterPro" id="IPR008920">
    <property type="entry name" value="TF_FadR/GntR_C"/>
</dbReference>
<evidence type="ECO:0000259" key="4">
    <source>
        <dbReference type="PROSITE" id="PS50949"/>
    </source>
</evidence>
<dbReference type="InterPro" id="IPR000524">
    <property type="entry name" value="Tscrpt_reg_HTH_GntR"/>
</dbReference>
<keyword evidence="3" id="KW-0804">Transcription</keyword>
<dbReference type="Pfam" id="PF07729">
    <property type="entry name" value="FCD"/>
    <property type="match status" value="1"/>
</dbReference>
<dbReference type="InterPro" id="IPR036390">
    <property type="entry name" value="WH_DNA-bd_sf"/>
</dbReference>
<dbReference type="InterPro" id="IPR036388">
    <property type="entry name" value="WH-like_DNA-bd_sf"/>
</dbReference>
<dbReference type="Pfam" id="PF00392">
    <property type="entry name" value="GntR"/>
    <property type="match status" value="1"/>
</dbReference>
<evidence type="ECO:0000313" key="5">
    <source>
        <dbReference type="EMBL" id="MBB4134656.1"/>
    </source>
</evidence>
<sequence>MTYSAADRVFDEVKELILTCELPGGELISEGEIAQRCEVSRTPVREAFLRLSAEGWMKLYPKRGALIVPIGEQEARDVVDARVVVESHAATSVVGSSAALADLVDRLEQNLAAHRATDPADAAQFARLDAQFHQLIVGAGDNALLGDFYVSLGERQRRMTAARLGRGHSVVDVIFDDHEALAKVLADGDADGFARLLVAHLHRVHG</sequence>
<gene>
    <name evidence="5" type="ORF">BKA16_001208</name>
</gene>
<dbReference type="GO" id="GO:0003677">
    <property type="term" value="F:DNA binding"/>
    <property type="evidence" value="ECO:0007669"/>
    <property type="project" value="UniProtKB-KW"/>
</dbReference>
<dbReference type="RefSeq" id="WP_183369794.1">
    <property type="nucleotide sequence ID" value="NZ_BAABHL010000092.1"/>
</dbReference>
<dbReference type="SMART" id="SM00345">
    <property type="entry name" value="HTH_GNTR"/>
    <property type="match status" value="1"/>
</dbReference>
<dbReference type="Proteomes" id="UP000551501">
    <property type="component" value="Unassembled WGS sequence"/>
</dbReference>
<evidence type="ECO:0000313" key="6">
    <source>
        <dbReference type="Proteomes" id="UP000551501"/>
    </source>
</evidence>